<keyword evidence="2" id="KW-1185">Reference proteome</keyword>
<dbReference type="Proteomes" id="UP000187495">
    <property type="component" value="Unassembled WGS sequence"/>
</dbReference>
<evidence type="ECO:0000313" key="1">
    <source>
        <dbReference type="EMBL" id="SIS10583.1"/>
    </source>
</evidence>
<sequence length="180" mass="19643">MLLHNTISNQANINTTYAQVINQSGIKANQSTLSVQGQGSFTGGYLIIDKNQNQTNFTQGINTQNIENHLTINGNALQTGINISQNGISPTGLGYGTIPPTNKTSTTHSAITDQAGLNYINTENFNQQQTQNQLNQIINNDFNKDKAIKELNAQTVITTEFGKEAAKRIGDYAQNKELEL</sequence>
<feature type="non-terminal residue" evidence="1">
    <location>
        <position position="180"/>
    </location>
</feature>
<protein>
    <recommendedName>
        <fullName evidence="3">Filamentous hemagglutinin</fullName>
    </recommendedName>
</protein>
<organism evidence="1 2">
    <name type="scientific">Moraxella cuniculi DSM 21768</name>
    <dbReference type="NCBI Taxonomy" id="1122245"/>
    <lineage>
        <taxon>Bacteria</taxon>
        <taxon>Pseudomonadati</taxon>
        <taxon>Pseudomonadota</taxon>
        <taxon>Gammaproteobacteria</taxon>
        <taxon>Moraxellales</taxon>
        <taxon>Moraxellaceae</taxon>
        <taxon>Moraxella</taxon>
    </lineage>
</organism>
<accession>A0A1N7GDD3</accession>
<evidence type="ECO:0000313" key="2">
    <source>
        <dbReference type="Proteomes" id="UP000187495"/>
    </source>
</evidence>
<name>A0A1N7GDD3_9GAMM</name>
<proteinExistence type="predicted"/>
<dbReference type="AlphaFoldDB" id="A0A1N7GDD3"/>
<dbReference type="EMBL" id="FTNU01000042">
    <property type="protein sequence ID" value="SIS10583.1"/>
    <property type="molecule type" value="Genomic_DNA"/>
</dbReference>
<reference evidence="2" key="1">
    <citation type="submission" date="2017-01" db="EMBL/GenBank/DDBJ databases">
        <authorList>
            <person name="Varghese N."/>
            <person name="Submissions S."/>
        </authorList>
    </citation>
    <scope>NUCLEOTIDE SEQUENCE [LARGE SCALE GENOMIC DNA]</scope>
    <source>
        <strain evidence="2">DSM 21768</strain>
    </source>
</reference>
<gene>
    <name evidence="1" type="ORF">SAMN02745664_1423</name>
</gene>
<evidence type="ECO:0008006" key="3">
    <source>
        <dbReference type="Google" id="ProtNLM"/>
    </source>
</evidence>